<feature type="region of interest" description="Disordered" evidence="7">
    <location>
        <begin position="823"/>
        <end position="847"/>
    </location>
</feature>
<evidence type="ECO:0000259" key="8">
    <source>
        <dbReference type="PROSITE" id="PS50011"/>
    </source>
</evidence>
<evidence type="ECO:0000313" key="10">
    <source>
        <dbReference type="Proteomes" id="UP000243579"/>
    </source>
</evidence>
<protein>
    <recommendedName>
        <fullName evidence="8">Protein kinase domain-containing protein</fullName>
    </recommendedName>
</protein>
<evidence type="ECO:0000313" key="9">
    <source>
        <dbReference type="EMBL" id="OQR83454.1"/>
    </source>
</evidence>
<feature type="repeat" description="ANK" evidence="5">
    <location>
        <begin position="73"/>
        <end position="105"/>
    </location>
</feature>
<dbReference type="Pfam" id="PF13637">
    <property type="entry name" value="Ank_4"/>
    <property type="match status" value="1"/>
</dbReference>
<dbReference type="PROSITE" id="PS50297">
    <property type="entry name" value="ANK_REP_REGION"/>
    <property type="match status" value="6"/>
</dbReference>
<dbReference type="InterPro" id="IPR017441">
    <property type="entry name" value="Protein_kinase_ATP_BS"/>
</dbReference>
<dbReference type="EMBL" id="JNBR01002148">
    <property type="protein sequence ID" value="OQR83454.1"/>
    <property type="molecule type" value="Genomic_DNA"/>
</dbReference>
<feature type="region of interest" description="Disordered" evidence="7">
    <location>
        <begin position="385"/>
        <end position="404"/>
    </location>
</feature>
<dbReference type="InterPro" id="IPR008271">
    <property type="entry name" value="Ser/Thr_kinase_AS"/>
</dbReference>
<dbReference type="SMART" id="SM00220">
    <property type="entry name" value="S_TKc"/>
    <property type="match status" value="1"/>
</dbReference>
<dbReference type="AlphaFoldDB" id="A0A1V9YCK9"/>
<keyword evidence="3 6" id="KW-0067">ATP-binding</keyword>
<feature type="domain" description="Protein kinase" evidence="8">
    <location>
        <begin position="534"/>
        <end position="794"/>
    </location>
</feature>
<dbReference type="Gene3D" id="1.25.40.20">
    <property type="entry name" value="Ankyrin repeat-containing domain"/>
    <property type="match status" value="5"/>
</dbReference>
<dbReference type="Gene3D" id="1.10.510.10">
    <property type="entry name" value="Transferase(Phosphotransferase) domain 1"/>
    <property type="match status" value="1"/>
</dbReference>
<dbReference type="STRING" id="1202772.A0A1V9YCK9"/>
<comment type="caution">
    <text evidence="9">The sequence shown here is derived from an EMBL/GenBank/DDBJ whole genome shotgun (WGS) entry which is preliminary data.</text>
</comment>
<keyword evidence="4 5" id="KW-0040">ANK repeat</keyword>
<dbReference type="Gene3D" id="3.30.200.20">
    <property type="entry name" value="Phosphorylase Kinase, domain 1"/>
    <property type="match status" value="1"/>
</dbReference>
<dbReference type="Pfam" id="PF00069">
    <property type="entry name" value="Pkinase"/>
    <property type="match status" value="1"/>
</dbReference>
<dbReference type="Proteomes" id="UP000243579">
    <property type="component" value="Unassembled WGS sequence"/>
</dbReference>
<dbReference type="Pfam" id="PF12796">
    <property type="entry name" value="Ank_2"/>
    <property type="match status" value="3"/>
</dbReference>
<dbReference type="InterPro" id="IPR000719">
    <property type="entry name" value="Prot_kinase_dom"/>
</dbReference>
<feature type="compositionally biased region" description="Pro residues" evidence="7">
    <location>
        <begin position="390"/>
        <end position="404"/>
    </location>
</feature>
<evidence type="ECO:0000256" key="2">
    <source>
        <dbReference type="ARBA" id="ARBA00022741"/>
    </source>
</evidence>
<organism evidence="9 10">
    <name type="scientific">Achlya hypogyna</name>
    <name type="common">Oomycete</name>
    <name type="synonym">Protoachlya hypogyna</name>
    <dbReference type="NCBI Taxonomy" id="1202772"/>
    <lineage>
        <taxon>Eukaryota</taxon>
        <taxon>Sar</taxon>
        <taxon>Stramenopiles</taxon>
        <taxon>Oomycota</taxon>
        <taxon>Saprolegniomycetes</taxon>
        <taxon>Saprolegniales</taxon>
        <taxon>Achlyaceae</taxon>
        <taxon>Achlya</taxon>
    </lineage>
</organism>
<evidence type="ECO:0000256" key="1">
    <source>
        <dbReference type="ARBA" id="ARBA00022737"/>
    </source>
</evidence>
<dbReference type="SUPFAM" id="SSF48403">
    <property type="entry name" value="Ankyrin repeat"/>
    <property type="match status" value="2"/>
</dbReference>
<accession>A0A1V9YCK9</accession>
<evidence type="ECO:0000256" key="3">
    <source>
        <dbReference type="ARBA" id="ARBA00022840"/>
    </source>
</evidence>
<dbReference type="PANTHER" id="PTHR24123">
    <property type="entry name" value="ANKYRIN REPEAT-CONTAINING"/>
    <property type="match status" value="1"/>
</dbReference>
<feature type="binding site" evidence="6">
    <location>
        <position position="561"/>
    </location>
    <ligand>
        <name>ATP</name>
        <dbReference type="ChEBI" id="CHEBI:30616"/>
    </ligand>
</feature>
<sequence length="961" mass="101167">ELLLNNGADVVQTTNKGSTAHGIAREKGHIAIATHLERLYNSQRFLNAADAGETDVVAQLISAGVDVNMRNSNEQTPLLRAAWHGHDGTVSRLLAAGATVDAISNTGSTAFFMAAQDGHESTVRILLAAGASVHITKNDGTTAISAAAQYGHTAVVRQLIAAGANVNRADNDGFTPLFVAAQNGHLAAVQALLAAGADANLATKKGALPRGVAQKNGHTAIVDLLDNAIRPGQLLQAASDGDLTLVAQLLKKGASPNETNKIGFTALHLAAGRGHGTIVSHLVAGGANVNAIAANGQSPLHSAAASGKASIAQFLLEAHATVDLHDKTGQTPLHLAVLRDHEFVVQALLAAGADLCRRNNDNQTPEMLAQSATMRELLVKCRPNNAERPVQPPVEPQAEPPVVPSVPKAYSSAPTDLEMLQAVRNLQEVRVKKLLEKGGNPNAADEVGDTLVHLAVRNNQRALLDLLLRARGIDAVKRNNDRDTPLTLAIKLGHRRLAQRLYAAVHEPTYDVRPIWICELGRIGPQVAPNELVVDKSATIGQGSFGAVYKGTFRGAPVAVKTVFDANRAAALVYEMEAMQLCNSPYVLELIAVAGAHTDNPQLVLEYMDGGDLRQYLDKKSKGQPTSTTYSALDVAWVLANALADLHHNGLLHRDLKSLNVLLSSTNYIKLGDLGLTREYATQMTTGTGTPYWTAPEVLTSGESYSYAADIYSFGVILTELDTLQPPFADLKIGMWAILDQVRQGTLRPSVSATCAPWLAQLAADCMAYDPALRPTAQAIVDMLQHQRHGKPWVPKVSKGVAAGSPSASTVSTVASTVSMASTAPSTPMSSVQSAATGSGTLSTGSSKSYSSWSTSTLVSTTMVCALCKTSNSVLAVTCGNCGAATAADATKLKALLKRIAVAKKRGMDIDPSLPCVVCDTNNDMTAVVCEECEDDLPDDGFKLKILVAIVDRATKAAEAV</sequence>
<dbReference type="Pfam" id="PF00023">
    <property type="entry name" value="Ank"/>
    <property type="match status" value="1"/>
</dbReference>
<dbReference type="PROSITE" id="PS00107">
    <property type="entry name" value="PROTEIN_KINASE_ATP"/>
    <property type="match status" value="1"/>
</dbReference>
<dbReference type="InterPro" id="IPR002110">
    <property type="entry name" value="Ankyrin_rpt"/>
</dbReference>
<dbReference type="PROSITE" id="PS00108">
    <property type="entry name" value="PROTEIN_KINASE_ST"/>
    <property type="match status" value="1"/>
</dbReference>
<reference evidence="9 10" key="1">
    <citation type="journal article" date="2014" name="Genome Biol. Evol.">
        <title>The secreted proteins of Achlya hypogyna and Thraustotheca clavata identify the ancestral oomycete secretome and reveal gene acquisitions by horizontal gene transfer.</title>
        <authorList>
            <person name="Misner I."/>
            <person name="Blouin N."/>
            <person name="Leonard G."/>
            <person name="Richards T.A."/>
            <person name="Lane C.E."/>
        </authorList>
    </citation>
    <scope>NUCLEOTIDE SEQUENCE [LARGE SCALE GENOMIC DNA]</scope>
    <source>
        <strain evidence="9 10">ATCC 48635</strain>
    </source>
</reference>
<dbReference type="GO" id="GO:0005524">
    <property type="term" value="F:ATP binding"/>
    <property type="evidence" value="ECO:0007669"/>
    <property type="project" value="UniProtKB-UniRule"/>
</dbReference>
<feature type="repeat" description="ANK" evidence="5">
    <location>
        <begin position="295"/>
        <end position="327"/>
    </location>
</feature>
<keyword evidence="1" id="KW-0677">Repeat</keyword>
<keyword evidence="10" id="KW-1185">Reference proteome</keyword>
<keyword evidence="2 6" id="KW-0547">Nucleotide-binding</keyword>
<feature type="repeat" description="ANK" evidence="5">
    <location>
        <begin position="106"/>
        <end position="138"/>
    </location>
</feature>
<evidence type="ECO:0000256" key="5">
    <source>
        <dbReference type="PROSITE-ProRule" id="PRU00023"/>
    </source>
</evidence>
<proteinExistence type="predicted"/>
<feature type="repeat" description="ANK" evidence="5">
    <location>
        <begin position="262"/>
        <end position="294"/>
    </location>
</feature>
<name>A0A1V9YCK9_ACHHY</name>
<feature type="repeat" description="ANK" evidence="5">
    <location>
        <begin position="139"/>
        <end position="171"/>
    </location>
</feature>
<dbReference type="PROSITE" id="PS50088">
    <property type="entry name" value="ANK_REPEAT"/>
    <property type="match status" value="7"/>
</dbReference>
<feature type="non-terminal residue" evidence="9">
    <location>
        <position position="1"/>
    </location>
</feature>
<dbReference type="InterPro" id="IPR036770">
    <property type="entry name" value="Ankyrin_rpt-contain_sf"/>
</dbReference>
<dbReference type="SMART" id="SM00248">
    <property type="entry name" value="ANK"/>
    <property type="match status" value="11"/>
</dbReference>
<dbReference type="PROSITE" id="PS50011">
    <property type="entry name" value="PROTEIN_KINASE_DOM"/>
    <property type="match status" value="1"/>
</dbReference>
<evidence type="ECO:0000256" key="4">
    <source>
        <dbReference type="ARBA" id="ARBA00023043"/>
    </source>
</evidence>
<feature type="repeat" description="ANK" evidence="5">
    <location>
        <begin position="172"/>
        <end position="204"/>
    </location>
</feature>
<evidence type="ECO:0000256" key="7">
    <source>
        <dbReference type="SAM" id="MobiDB-lite"/>
    </source>
</evidence>
<dbReference type="InterPro" id="IPR011009">
    <property type="entry name" value="Kinase-like_dom_sf"/>
</dbReference>
<feature type="repeat" description="ANK" evidence="5">
    <location>
        <begin position="328"/>
        <end position="360"/>
    </location>
</feature>
<evidence type="ECO:0000256" key="6">
    <source>
        <dbReference type="PROSITE-ProRule" id="PRU10141"/>
    </source>
</evidence>
<dbReference type="GO" id="GO:0004672">
    <property type="term" value="F:protein kinase activity"/>
    <property type="evidence" value="ECO:0007669"/>
    <property type="project" value="InterPro"/>
</dbReference>
<dbReference type="PANTHER" id="PTHR24123:SF33">
    <property type="entry name" value="PROTEIN HOS4"/>
    <property type="match status" value="1"/>
</dbReference>
<dbReference type="SUPFAM" id="SSF56112">
    <property type="entry name" value="Protein kinase-like (PK-like)"/>
    <property type="match status" value="1"/>
</dbReference>
<dbReference type="InterPro" id="IPR051165">
    <property type="entry name" value="Multifunctional_ANK_Repeat"/>
</dbReference>
<gene>
    <name evidence="9" type="ORF">ACHHYP_14690</name>
</gene>